<accession>A0ABU1BJQ9</accession>
<proteinExistence type="predicted"/>
<keyword evidence="2" id="KW-1185">Reference proteome</keyword>
<protein>
    <recommendedName>
        <fullName evidence="3">Transmembrane protein</fullName>
    </recommendedName>
</protein>
<organism evidence="1 2">
    <name type="scientific">Keguizhuia sedimenti</name>
    <dbReference type="NCBI Taxonomy" id="3064264"/>
    <lineage>
        <taxon>Bacteria</taxon>
        <taxon>Pseudomonadati</taxon>
        <taxon>Pseudomonadota</taxon>
        <taxon>Betaproteobacteria</taxon>
        <taxon>Burkholderiales</taxon>
        <taxon>Oxalobacteraceae</taxon>
        <taxon>Keguizhuia</taxon>
    </lineage>
</organism>
<gene>
    <name evidence="1" type="ORF">Q8A64_02335</name>
</gene>
<evidence type="ECO:0008006" key="3">
    <source>
        <dbReference type="Google" id="ProtNLM"/>
    </source>
</evidence>
<dbReference type="RefSeq" id="WP_338435096.1">
    <property type="nucleotide sequence ID" value="NZ_JAUYVH010000001.1"/>
</dbReference>
<name>A0ABU1BJQ9_9BURK</name>
<evidence type="ECO:0000313" key="2">
    <source>
        <dbReference type="Proteomes" id="UP001225596"/>
    </source>
</evidence>
<comment type="caution">
    <text evidence="1">The sequence shown here is derived from an EMBL/GenBank/DDBJ whole genome shotgun (WGS) entry which is preliminary data.</text>
</comment>
<reference evidence="1 2" key="1">
    <citation type="submission" date="2023-08" db="EMBL/GenBank/DDBJ databases">
        <title>Oxalobacteraceae gen .nov., isolated from river sludge outside the plant.</title>
        <authorList>
            <person name="Zhao S.Y."/>
        </authorList>
    </citation>
    <scope>NUCLEOTIDE SEQUENCE [LARGE SCALE GENOMIC DNA]</scope>
    <source>
        <strain evidence="1 2">R-40</strain>
    </source>
</reference>
<dbReference type="EMBL" id="JAUYVH010000001">
    <property type="protein sequence ID" value="MDQ9169241.1"/>
    <property type="molecule type" value="Genomic_DNA"/>
</dbReference>
<sequence>MAGAALLSACSPTYDWREVPGTDAPYIASFPAKPATHSRAIDLNGMKVTMTMTAAQVEDITFAVGSVPAADAKTSLASVNAMKTAMVKNIGGTVRHEKMLPPALNQLQVIDVEATGKAAGNNPGQSLILFARFIAKPDRAYQLIVIGPEQAVPREEVDMFFSSFKAN</sequence>
<dbReference type="Proteomes" id="UP001225596">
    <property type="component" value="Unassembled WGS sequence"/>
</dbReference>
<evidence type="ECO:0000313" key="1">
    <source>
        <dbReference type="EMBL" id="MDQ9169241.1"/>
    </source>
</evidence>